<keyword evidence="2" id="KW-1185">Reference proteome</keyword>
<organism evidence="1 2">
    <name type="scientific">Halosquirtibacter laminarini</name>
    <dbReference type="NCBI Taxonomy" id="3374600"/>
    <lineage>
        <taxon>Bacteria</taxon>
        <taxon>Pseudomonadati</taxon>
        <taxon>Bacteroidota</taxon>
        <taxon>Bacteroidia</taxon>
        <taxon>Marinilabiliales</taxon>
        <taxon>Prolixibacteraceae</taxon>
        <taxon>Halosquirtibacter</taxon>
    </lineage>
</organism>
<dbReference type="EMBL" id="CP081303">
    <property type="protein sequence ID" value="QZE15837.1"/>
    <property type="molecule type" value="Genomic_DNA"/>
</dbReference>
<reference evidence="1" key="1">
    <citation type="submission" date="2021-08" db="EMBL/GenBank/DDBJ databases">
        <title>Novel anaerobic bacterium isolated from sea squirt in East Sea, Republic of Korea.</title>
        <authorList>
            <person name="Nguyen T.H."/>
            <person name="Li Z."/>
            <person name="Lee Y.-J."/>
            <person name="Ko J."/>
            <person name="Kim S.-G."/>
        </authorList>
    </citation>
    <scope>NUCLEOTIDE SEQUENCE</scope>
    <source>
        <strain evidence="1">KCTC 25031</strain>
    </source>
</reference>
<gene>
    <name evidence="1" type="ORF">K4L44_08400</name>
</gene>
<evidence type="ECO:0000313" key="1">
    <source>
        <dbReference type="EMBL" id="QZE15837.1"/>
    </source>
</evidence>
<evidence type="ECO:0000313" key="2">
    <source>
        <dbReference type="Proteomes" id="UP000826212"/>
    </source>
</evidence>
<protein>
    <submittedName>
        <fullName evidence="1">Uncharacterized protein</fullName>
    </submittedName>
</protein>
<proteinExistence type="predicted"/>
<sequence length="245" mass="28815">MEKIYHLEQKVHSFQVDFRKQMRPSSMARIFQEAATIHAEKLGVGYSELNREGVFWVLSKVEMHFIEPLLWDDIYKLETWPVESNGLLFRRDFRFKKEGRIVCEGSSGWLVIDQKRKRPMRASSLSIEFPTLPIEDASTYFKEKVSLKEECKMAPLTVGYSDIDMNQHANNTKYIDWMLQYIPKDTLQQKEIKEILIEYTNEAGWNDILDISMDHQDKNGEDHISFQAVHQKNEKVCFKGRCILG</sequence>
<accession>A0AC61NQE3</accession>
<dbReference type="Proteomes" id="UP000826212">
    <property type="component" value="Chromosome"/>
</dbReference>
<name>A0AC61NQE3_9BACT</name>